<reference evidence="7 8" key="1">
    <citation type="journal article" date="2007" name="Nature">
        <title>Evolution of genes and genomes on the Drosophila phylogeny.</title>
        <authorList>
            <consortium name="Drosophila 12 Genomes Consortium"/>
            <person name="Clark A.G."/>
            <person name="Eisen M.B."/>
            <person name="Smith D.R."/>
            <person name="Bergman C.M."/>
            <person name="Oliver B."/>
            <person name="Markow T.A."/>
            <person name="Kaufman T.C."/>
            <person name="Kellis M."/>
            <person name="Gelbart W."/>
            <person name="Iyer V.N."/>
            <person name="Pollard D.A."/>
            <person name="Sackton T.B."/>
            <person name="Larracuente A.M."/>
            <person name="Singh N.D."/>
            <person name="Abad J.P."/>
            <person name="Abt D.N."/>
            <person name="Adryan B."/>
            <person name="Aguade M."/>
            <person name="Akashi H."/>
            <person name="Anderson W.W."/>
            <person name="Aquadro C.F."/>
            <person name="Ardell D.H."/>
            <person name="Arguello R."/>
            <person name="Artieri C.G."/>
            <person name="Barbash D.A."/>
            <person name="Barker D."/>
            <person name="Barsanti P."/>
            <person name="Batterham P."/>
            <person name="Batzoglou S."/>
            <person name="Begun D."/>
            <person name="Bhutkar A."/>
            <person name="Blanco E."/>
            <person name="Bosak S.A."/>
            <person name="Bradley R.K."/>
            <person name="Brand A.D."/>
            <person name="Brent M.R."/>
            <person name="Brooks A.N."/>
            <person name="Brown R.H."/>
            <person name="Butlin R.K."/>
            <person name="Caggese C."/>
            <person name="Calvi B.R."/>
            <person name="Bernardo de Carvalho A."/>
            <person name="Caspi A."/>
            <person name="Castrezana S."/>
            <person name="Celniker S.E."/>
            <person name="Chang J.L."/>
            <person name="Chapple C."/>
            <person name="Chatterji S."/>
            <person name="Chinwalla A."/>
            <person name="Civetta A."/>
            <person name="Clifton S.W."/>
            <person name="Comeron J.M."/>
            <person name="Costello J.C."/>
            <person name="Coyne J.A."/>
            <person name="Daub J."/>
            <person name="David R.G."/>
            <person name="Delcher A.L."/>
            <person name="Delehaunty K."/>
            <person name="Do C.B."/>
            <person name="Ebling H."/>
            <person name="Edwards K."/>
            <person name="Eickbush T."/>
            <person name="Evans J.D."/>
            <person name="Filipski A."/>
            <person name="Findeiss S."/>
            <person name="Freyhult E."/>
            <person name="Fulton L."/>
            <person name="Fulton R."/>
            <person name="Garcia A.C."/>
            <person name="Gardiner A."/>
            <person name="Garfield D.A."/>
            <person name="Garvin B.E."/>
            <person name="Gibson G."/>
            <person name="Gilbert D."/>
            <person name="Gnerre S."/>
            <person name="Godfrey J."/>
            <person name="Good R."/>
            <person name="Gotea V."/>
            <person name="Gravely B."/>
            <person name="Greenberg A.J."/>
            <person name="Griffiths-Jones S."/>
            <person name="Gross S."/>
            <person name="Guigo R."/>
            <person name="Gustafson E.A."/>
            <person name="Haerty W."/>
            <person name="Hahn M.W."/>
            <person name="Halligan D.L."/>
            <person name="Halpern A.L."/>
            <person name="Halter G.M."/>
            <person name="Han M.V."/>
            <person name="Heger A."/>
            <person name="Hillier L."/>
            <person name="Hinrichs A.S."/>
            <person name="Holmes I."/>
            <person name="Hoskins R.A."/>
            <person name="Hubisz M.J."/>
            <person name="Hultmark D."/>
            <person name="Huntley M.A."/>
            <person name="Jaffe D.B."/>
            <person name="Jagadeeshan S."/>
            <person name="Jeck W.R."/>
            <person name="Johnson J."/>
            <person name="Jones C.D."/>
            <person name="Jordan W.C."/>
            <person name="Karpen G.H."/>
            <person name="Kataoka E."/>
            <person name="Keightley P.D."/>
            <person name="Kheradpour P."/>
            <person name="Kirkness E.F."/>
            <person name="Koerich L.B."/>
            <person name="Kristiansen K."/>
            <person name="Kudrna D."/>
            <person name="Kulathinal R.J."/>
            <person name="Kumar S."/>
            <person name="Kwok R."/>
            <person name="Lander E."/>
            <person name="Langley C.H."/>
            <person name="Lapoint R."/>
            <person name="Lazzaro B.P."/>
            <person name="Lee S.J."/>
            <person name="Levesque L."/>
            <person name="Li R."/>
            <person name="Lin C.F."/>
            <person name="Lin M.F."/>
            <person name="Lindblad-Toh K."/>
            <person name="Llopart A."/>
            <person name="Long M."/>
            <person name="Low L."/>
            <person name="Lozovsky E."/>
            <person name="Lu J."/>
            <person name="Luo M."/>
            <person name="Machado C.A."/>
            <person name="Makalowski W."/>
            <person name="Marzo M."/>
            <person name="Matsuda M."/>
            <person name="Matzkin L."/>
            <person name="McAllister B."/>
            <person name="McBride C.S."/>
            <person name="McKernan B."/>
            <person name="McKernan K."/>
            <person name="Mendez-Lago M."/>
            <person name="Minx P."/>
            <person name="Mollenhauer M.U."/>
            <person name="Montooth K."/>
            <person name="Mount S.M."/>
            <person name="Mu X."/>
            <person name="Myers E."/>
            <person name="Negre B."/>
            <person name="Newfeld S."/>
            <person name="Nielsen R."/>
            <person name="Noor M.A."/>
            <person name="O'Grady P."/>
            <person name="Pachter L."/>
            <person name="Papaceit M."/>
            <person name="Parisi M.J."/>
            <person name="Parisi M."/>
            <person name="Parts L."/>
            <person name="Pedersen J.S."/>
            <person name="Pesole G."/>
            <person name="Phillippy A.M."/>
            <person name="Ponting C.P."/>
            <person name="Pop M."/>
            <person name="Porcelli D."/>
            <person name="Powell J.R."/>
            <person name="Prohaska S."/>
            <person name="Pruitt K."/>
            <person name="Puig M."/>
            <person name="Quesneville H."/>
            <person name="Ram K.R."/>
            <person name="Rand D."/>
            <person name="Rasmussen M.D."/>
            <person name="Reed L.K."/>
            <person name="Reenan R."/>
            <person name="Reily A."/>
            <person name="Remington K.A."/>
            <person name="Rieger T.T."/>
            <person name="Ritchie M.G."/>
            <person name="Robin C."/>
            <person name="Rogers Y.H."/>
            <person name="Rohde C."/>
            <person name="Rozas J."/>
            <person name="Rubenfield M.J."/>
            <person name="Ruiz A."/>
            <person name="Russo S."/>
            <person name="Salzberg S.L."/>
            <person name="Sanchez-Gracia A."/>
            <person name="Saranga D.J."/>
            <person name="Sato H."/>
            <person name="Schaeffer S.W."/>
            <person name="Schatz M.C."/>
            <person name="Schlenke T."/>
            <person name="Schwartz R."/>
            <person name="Segarra C."/>
            <person name="Singh R.S."/>
            <person name="Sirot L."/>
            <person name="Sirota M."/>
            <person name="Sisneros N.B."/>
            <person name="Smith C.D."/>
            <person name="Smith T.F."/>
            <person name="Spieth J."/>
            <person name="Stage D.E."/>
            <person name="Stark A."/>
            <person name="Stephan W."/>
            <person name="Strausberg R.L."/>
            <person name="Strempel S."/>
            <person name="Sturgill D."/>
            <person name="Sutton G."/>
            <person name="Sutton G.G."/>
            <person name="Tao W."/>
            <person name="Teichmann S."/>
            <person name="Tobari Y.N."/>
            <person name="Tomimura Y."/>
            <person name="Tsolas J.M."/>
            <person name="Valente V.L."/>
            <person name="Venter E."/>
            <person name="Venter J.C."/>
            <person name="Vicario S."/>
            <person name="Vieira F.G."/>
            <person name="Vilella A.J."/>
            <person name="Villasante A."/>
            <person name="Walenz B."/>
            <person name="Wang J."/>
            <person name="Wasserman M."/>
            <person name="Watts T."/>
            <person name="Wilson D."/>
            <person name="Wilson R.K."/>
            <person name="Wing R.A."/>
            <person name="Wolfner M.F."/>
            <person name="Wong A."/>
            <person name="Wong G.K."/>
            <person name="Wu C.I."/>
            <person name="Wu G."/>
            <person name="Yamamoto D."/>
            <person name="Yang H.P."/>
            <person name="Yang S.P."/>
            <person name="Yorke J.A."/>
            <person name="Yoshida K."/>
            <person name="Zdobnov E."/>
            <person name="Zhang P."/>
            <person name="Zhang Y."/>
            <person name="Zimin A.V."/>
            <person name="Baldwin J."/>
            <person name="Abdouelleil A."/>
            <person name="Abdulkadir J."/>
            <person name="Abebe A."/>
            <person name="Abera B."/>
            <person name="Abreu J."/>
            <person name="Acer S.C."/>
            <person name="Aftuck L."/>
            <person name="Alexander A."/>
            <person name="An P."/>
            <person name="Anderson E."/>
            <person name="Anderson S."/>
            <person name="Arachi H."/>
            <person name="Azer M."/>
            <person name="Bachantsang P."/>
            <person name="Barry A."/>
            <person name="Bayul T."/>
            <person name="Berlin A."/>
            <person name="Bessette D."/>
            <person name="Bloom T."/>
            <person name="Blye J."/>
            <person name="Boguslavskiy L."/>
            <person name="Bonnet C."/>
            <person name="Boukhgalter B."/>
            <person name="Bourzgui I."/>
            <person name="Brown A."/>
            <person name="Cahill P."/>
            <person name="Channer S."/>
            <person name="Cheshatsang Y."/>
            <person name="Chuda L."/>
            <person name="Citroen M."/>
            <person name="Collymore A."/>
            <person name="Cooke P."/>
            <person name="Costello M."/>
            <person name="D'Aco K."/>
            <person name="Daza R."/>
            <person name="De Haan G."/>
            <person name="DeGray S."/>
            <person name="DeMaso C."/>
            <person name="Dhargay N."/>
            <person name="Dooley K."/>
            <person name="Dooley E."/>
            <person name="Doricent M."/>
            <person name="Dorje P."/>
            <person name="Dorjee K."/>
            <person name="Dupes A."/>
            <person name="Elong R."/>
            <person name="Falk J."/>
            <person name="Farina A."/>
            <person name="Faro S."/>
            <person name="Ferguson D."/>
            <person name="Fisher S."/>
            <person name="Foley C.D."/>
            <person name="Franke A."/>
            <person name="Friedrich D."/>
            <person name="Gadbois L."/>
            <person name="Gearin G."/>
            <person name="Gearin C.R."/>
            <person name="Giannoukos G."/>
            <person name="Goode T."/>
            <person name="Graham J."/>
            <person name="Grandbois E."/>
            <person name="Grewal S."/>
            <person name="Gyaltsen K."/>
            <person name="Hafez N."/>
            <person name="Hagos B."/>
            <person name="Hall J."/>
            <person name="Henson C."/>
            <person name="Hollinger A."/>
            <person name="Honan T."/>
            <person name="Huard M.D."/>
            <person name="Hughes L."/>
            <person name="Hurhula B."/>
            <person name="Husby M.E."/>
            <person name="Kamat A."/>
            <person name="Kanga B."/>
            <person name="Kashin S."/>
            <person name="Khazanovich D."/>
            <person name="Kisner P."/>
            <person name="Lance K."/>
            <person name="Lara M."/>
            <person name="Lee W."/>
            <person name="Lennon N."/>
            <person name="Letendre F."/>
            <person name="LeVine R."/>
            <person name="Lipovsky A."/>
            <person name="Liu X."/>
            <person name="Liu J."/>
            <person name="Liu S."/>
            <person name="Lokyitsang T."/>
            <person name="Lokyitsang Y."/>
            <person name="Lubonja R."/>
            <person name="Lui A."/>
            <person name="MacDonald P."/>
            <person name="Magnisalis V."/>
            <person name="Maru K."/>
            <person name="Matthews C."/>
            <person name="McCusker W."/>
            <person name="McDonough S."/>
            <person name="Mehta T."/>
            <person name="Meldrim J."/>
            <person name="Meneus L."/>
            <person name="Mihai O."/>
            <person name="Mihalev A."/>
            <person name="Mihova T."/>
            <person name="Mittelman R."/>
            <person name="Mlenga V."/>
            <person name="Montmayeur A."/>
            <person name="Mulrain L."/>
            <person name="Navidi A."/>
            <person name="Naylor J."/>
            <person name="Negash T."/>
            <person name="Nguyen T."/>
            <person name="Nguyen N."/>
            <person name="Nicol R."/>
            <person name="Norbu C."/>
            <person name="Norbu N."/>
            <person name="Novod N."/>
            <person name="O'Neill B."/>
            <person name="Osman S."/>
            <person name="Markiewicz E."/>
            <person name="Oyono O.L."/>
            <person name="Patti C."/>
            <person name="Phunkhang P."/>
            <person name="Pierre F."/>
            <person name="Priest M."/>
            <person name="Raghuraman S."/>
            <person name="Rege F."/>
            <person name="Reyes R."/>
            <person name="Rise C."/>
            <person name="Rogov P."/>
            <person name="Ross K."/>
            <person name="Ryan E."/>
            <person name="Settipalli S."/>
            <person name="Shea T."/>
            <person name="Sherpa N."/>
            <person name="Shi L."/>
            <person name="Shih D."/>
            <person name="Sparrow T."/>
            <person name="Spaulding J."/>
            <person name="Stalker J."/>
            <person name="Stange-Thomann N."/>
            <person name="Stavropoulos S."/>
            <person name="Stone C."/>
            <person name="Strader C."/>
            <person name="Tesfaye S."/>
            <person name="Thomson T."/>
            <person name="Thoulutsang Y."/>
            <person name="Thoulutsang D."/>
            <person name="Topham K."/>
            <person name="Topping I."/>
            <person name="Tsamla T."/>
            <person name="Vassiliev H."/>
            <person name="Vo A."/>
            <person name="Wangchuk T."/>
            <person name="Wangdi T."/>
            <person name="Weiand M."/>
            <person name="Wilkinson J."/>
            <person name="Wilson A."/>
            <person name="Yadav S."/>
            <person name="Young G."/>
            <person name="Yu Q."/>
            <person name="Zembek L."/>
            <person name="Zhong D."/>
            <person name="Zimmer A."/>
            <person name="Zwirko Z."/>
            <person name="Jaffe D.B."/>
            <person name="Alvarez P."/>
            <person name="Brockman W."/>
            <person name="Butler J."/>
            <person name="Chin C."/>
            <person name="Gnerre S."/>
            <person name="Grabherr M."/>
            <person name="Kleber M."/>
            <person name="Mauceli E."/>
            <person name="MacCallum I."/>
        </authorList>
    </citation>
    <scope>NUCLEOTIDE SEQUENCE [LARGE SCALE GENOMIC DNA]</scope>
    <source>
        <strain evidence="8">Tucson 15081-1352.22</strain>
    </source>
</reference>
<proteinExistence type="predicted"/>
<evidence type="ECO:0000313" key="7">
    <source>
        <dbReference type="EMBL" id="EDW08664.1"/>
    </source>
</evidence>
<keyword evidence="5" id="KW-0472">Membrane</keyword>
<gene>
    <name evidence="7" type="primary">Dmoj\GI19443</name>
    <name evidence="7" type="ORF">Dmoj_GI19443</name>
</gene>
<evidence type="ECO:0000313" key="8">
    <source>
        <dbReference type="Proteomes" id="UP000009192"/>
    </source>
</evidence>
<dbReference type="OMA" id="WMATWIL"/>
<keyword evidence="1" id="KW-0479">Metal-binding</keyword>
<dbReference type="GO" id="GO:0060255">
    <property type="term" value="P:regulation of macromolecule metabolic process"/>
    <property type="evidence" value="ECO:0007669"/>
    <property type="project" value="UniProtKB-ARBA"/>
</dbReference>
<dbReference type="AlphaFoldDB" id="B4KLM8"/>
<dbReference type="PROSITE" id="PS50089">
    <property type="entry name" value="ZF_RING_2"/>
    <property type="match status" value="1"/>
</dbReference>
<protein>
    <recommendedName>
        <fullName evidence="6">RING-type domain-containing protein</fullName>
    </recommendedName>
</protein>
<feature type="domain" description="RING-type" evidence="6">
    <location>
        <begin position="27"/>
        <end position="69"/>
    </location>
</feature>
<dbReference type="SMART" id="SM00184">
    <property type="entry name" value="RING"/>
    <property type="match status" value="1"/>
</dbReference>
<dbReference type="KEGG" id="dmo:Dmoj_GI19443"/>
<dbReference type="HOGENOM" id="CLU_163577_0_0_1"/>
<dbReference type="Gene3D" id="3.30.40.10">
    <property type="entry name" value="Zinc/RING finger domain, C3HC4 (zinc finger)"/>
    <property type="match status" value="1"/>
</dbReference>
<dbReference type="PROSITE" id="PS00518">
    <property type="entry name" value="ZF_RING_1"/>
    <property type="match status" value="1"/>
</dbReference>
<evidence type="ECO:0000259" key="6">
    <source>
        <dbReference type="PROSITE" id="PS50089"/>
    </source>
</evidence>
<evidence type="ECO:0000256" key="4">
    <source>
        <dbReference type="PROSITE-ProRule" id="PRU00175"/>
    </source>
</evidence>
<dbReference type="PhylomeDB" id="B4KLM8"/>
<accession>B4KLM8</accession>
<evidence type="ECO:0000256" key="2">
    <source>
        <dbReference type="ARBA" id="ARBA00022771"/>
    </source>
</evidence>
<dbReference type="InterPro" id="IPR017907">
    <property type="entry name" value="Znf_RING_CS"/>
</dbReference>
<dbReference type="SUPFAM" id="SSF57850">
    <property type="entry name" value="RING/U-box"/>
    <property type="match status" value="1"/>
</dbReference>
<dbReference type="OrthoDB" id="9049620at2759"/>
<dbReference type="Pfam" id="PF00097">
    <property type="entry name" value="zf-C3HC4"/>
    <property type="match status" value="1"/>
</dbReference>
<dbReference type="GO" id="GO:0008270">
    <property type="term" value="F:zinc ion binding"/>
    <property type="evidence" value="ECO:0007669"/>
    <property type="project" value="UniProtKB-KW"/>
</dbReference>
<dbReference type="EMBL" id="CH933808">
    <property type="protein sequence ID" value="EDW08664.1"/>
    <property type="molecule type" value="Genomic_DNA"/>
</dbReference>
<dbReference type="InterPro" id="IPR013083">
    <property type="entry name" value="Znf_RING/FYVE/PHD"/>
</dbReference>
<feature type="transmembrane region" description="Helical" evidence="5">
    <location>
        <begin position="91"/>
        <end position="113"/>
    </location>
</feature>
<evidence type="ECO:0000256" key="3">
    <source>
        <dbReference type="ARBA" id="ARBA00022833"/>
    </source>
</evidence>
<dbReference type="GO" id="GO:0005634">
    <property type="term" value="C:nucleus"/>
    <property type="evidence" value="ECO:0007669"/>
    <property type="project" value="UniProtKB-ARBA"/>
</dbReference>
<dbReference type="InParanoid" id="B4KLM8"/>
<keyword evidence="2 4" id="KW-0863">Zinc-finger</keyword>
<evidence type="ECO:0000256" key="1">
    <source>
        <dbReference type="ARBA" id="ARBA00022723"/>
    </source>
</evidence>
<dbReference type="InterPro" id="IPR001841">
    <property type="entry name" value="Znf_RING"/>
</dbReference>
<keyword evidence="5" id="KW-0812">Transmembrane</keyword>
<keyword evidence="8" id="KW-1185">Reference proteome</keyword>
<organism evidence="7 8">
    <name type="scientific">Drosophila mojavensis</name>
    <name type="common">Fruit fly</name>
    <dbReference type="NCBI Taxonomy" id="7230"/>
    <lineage>
        <taxon>Eukaryota</taxon>
        <taxon>Metazoa</taxon>
        <taxon>Ecdysozoa</taxon>
        <taxon>Arthropoda</taxon>
        <taxon>Hexapoda</taxon>
        <taxon>Insecta</taxon>
        <taxon>Pterygota</taxon>
        <taxon>Neoptera</taxon>
        <taxon>Endopterygota</taxon>
        <taxon>Diptera</taxon>
        <taxon>Brachycera</taxon>
        <taxon>Muscomorpha</taxon>
        <taxon>Ephydroidea</taxon>
        <taxon>Drosophilidae</taxon>
        <taxon>Drosophila</taxon>
    </lineage>
</organism>
<keyword evidence="3" id="KW-0862">Zinc</keyword>
<evidence type="ECO:0000256" key="5">
    <source>
        <dbReference type="SAM" id="Phobius"/>
    </source>
</evidence>
<keyword evidence="5" id="KW-1133">Transmembrane helix</keyword>
<sequence length="114" mass="13366">MKQRTDYSNSHNSHNNNNNNMDLDDLCAFCLDPIHDPVQLHCKHHFCRSCLSLYREARNWQAKRCPLCRRSLEACPKALQHSAVSKGSWRLTFVLLLALMLFSLGPFYLLLIYW</sequence>
<dbReference type="InterPro" id="IPR018957">
    <property type="entry name" value="Znf_C3HC4_RING-type"/>
</dbReference>
<dbReference type="eggNOG" id="KOG2177">
    <property type="taxonomic scope" value="Eukaryota"/>
</dbReference>
<dbReference type="Proteomes" id="UP000009192">
    <property type="component" value="Unassembled WGS sequence"/>
</dbReference>
<name>B4KLM8_DROMO</name>